<keyword evidence="5" id="KW-1185">Reference proteome</keyword>
<evidence type="ECO:0000256" key="2">
    <source>
        <dbReference type="ARBA" id="ARBA00022737"/>
    </source>
</evidence>
<dbReference type="AlphaFoldDB" id="A0AA35T1V0"/>
<dbReference type="InterPro" id="IPR015915">
    <property type="entry name" value="Kelch-typ_b-propeller"/>
</dbReference>
<accession>A0AA35T1V0</accession>
<evidence type="ECO:0000256" key="1">
    <source>
        <dbReference type="ARBA" id="ARBA00022441"/>
    </source>
</evidence>
<name>A0AA35T1V0_GEOBA</name>
<evidence type="ECO:0000313" key="4">
    <source>
        <dbReference type="EMBL" id="CAI8040230.1"/>
    </source>
</evidence>
<dbReference type="Gene3D" id="2.120.10.80">
    <property type="entry name" value="Kelch-type beta propeller"/>
    <property type="match status" value="2"/>
</dbReference>
<feature type="domain" description="Attractin/MKLN-like beta-propeller" evidence="3">
    <location>
        <begin position="35"/>
        <end position="297"/>
    </location>
</feature>
<sequence>MSFAGEWEPKVKLPQLGDRAVGMWGLGVEAFNGKLYGFGGQDDLKPPGKFVGEYDPVRDAWDVKGKWQRGRFRVSSAIVRGKIYAFGGTEDNFQAVPLTDEYDPKTDTWTPKADMPSARMATLTAVVGGKIYVIGGADSFFFPSAAVEVYDPVSDTWEKKADMPNPRWGAGVFAARSKIYICGGAVDNTHQKYTDLTEEYDPKTDTWTEKADMPLKFFDMSASFVNSGKAYAIGGKTFSGNDKDGQNVEGWIVHWTVFEYDLDKNRWSRLKDQMPTPRSTLATAVLDGKIYAVGGHGAADHG</sequence>
<organism evidence="4 5">
    <name type="scientific">Geodia barretti</name>
    <name type="common">Barrett's horny sponge</name>
    <dbReference type="NCBI Taxonomy" id="519541"/>
    <lineage>
        <taxon>Eukaryota</taxon>
        <taxon>Metazoa</taxon>
        <taxon>Porifera</taxon>
        <taxon>Demospongiae</taxon>
        <taxon>Heteroscleromorpha</taxon>
        <taxon>Tetractinellida</taxon>
        <taxon>Astrophorina</taxon>
        <taxon>Geodiidae</taxon>
        <taxon>Geodia</taxon>
    </lineage>
</organism>
<evidence type="ECO:0000259" key="3">
    <source>
        <dbReference type="Pfam" id="PF24981"/>
    </source>
</evidence>
<dbReference type="PANTHER" id="PTHR45632:SF26">
    <property type="entry name" value="BTB DOMAIN-CONTAINING PROTEIN"/>
    <property type="match status" value="1"/>
</dbReference>
<keyword evidence="2" id="KW-0677">Repeat</keyword>
<dbReference type="InterPro" id="IPR056737">
    <property type="entry name" value="Beta-prop_ATRN-MKLN-like"/>
</dbReference>
<proteinExistence type="predicted"/>
<protein>
    <submittedName>
        <fullName evidence="4">Influenza virus NS1A-binding protein homolog</fullName>
    </submittedName>
</protein>
<dbReference type="InterPro" id="IPR011043">
    <property type="entry name" value="Gal_Oxase/kelch_b-propeller"/>
</dbReference>
<gene>
    <name evidence="4" type="ORF">GBAR_LOCUS22425</name>
</gene>
<dbReference type="Proteomes" id="UP001174909">
    <property type="component" value="Unassembled WGS sequence"/>
</dbReference>
<keyword evidence="1" id="KW-0880">Kelch repeat</keyword>
<dbReference type="PANTHER" id="PTHR45632">
    <property type="entry name" value="LD33804P"/>
    <property type="match status" value="1"/>
</dbReference>
<dbReference type="SMART" id="SM00612">
    <property type="entry name" value="Kelch"/>
    <property type="match status" value="5"/>
</dbReference>
<dbReference type="EMBL" id="CASHTH010003093">
    <property type="protein sequence ID" value="CAI8040230.1"/>
    <property type="molecule type" value="Genomic_DNA"/>
</dbReference>
<evidence type="ECO:0000313" key="5">
    <source>
        <dbReference type="Proteomes" id="UP001174909"/>
    </source>
</evidence>
<dbReference type="InterPro" id="IPR006652">
    <property type="entry name" value="Kelch_1"/>
</dbReference>
<reference evidence="4" key="1">
    <citation type="submission" date="2023-03" db="EMBL/GenBank/DDBJ databases">
        <authorList>
            <person name="Steffen K."/>
            <person name="Cardenas P."/>
        </authorList>
    </citation>
    <scope>NUCLEOTIDE SEQUENCE</scope>
</reference>
<dbReference type="SUPFAM" id="SSF50965">
    <property type="entry name" value="Galactose oxidase, central domain"/>
    <property type="match status" value="1"/>
</dbReference>
<comment type="caution">
    <text evidence="4">The sequence shown here is derived from an EMBL/GenBank/DDBJ whole genome shotgun (WGS) entry which is preliminary data.</text>
</comment>
<dbReference type="Pfam" id="PF24981">
    <property type="entry name" value="Beta-prop_ATRN-LZTR1"/>
    <property type="match status" value="1"/>
</dbReference>